<keyword evidence="2" id="KW-0472">Membrane</keyword>
<dbReference type="EMBL" id="JBGMEI010000006">
    <property type="protein sequence ID" value="MFO3665687.1"/>
    <property type="molecule type" value="Genomic_DNA"/>
</dbReference>
<dbReference type="Proteomes" id="UP001637996">
    <property type="component" value="Unassembled WGS sequence"/>
</dbReference>
<dbReference type="RefSeq" id="WP_262121711.1">
    <property type="nucleotide sequence ID" value="NZ_JBGMEI010000006.1"/>
</dbReference>
<proteinExistence type="predicted"/>
<sequence length="203" mass="23074">MNDSRRDFRALLAALITFFGLLIGAKWHFLVAAILAVGVYTGVYLISKPKLMIGNTEIEALENAEEIKAIYQKLQIDQKKLTEAAASIKDTSIKAKTNELAKITNDIEFYLENNPKEISKSRHFLDYYIGTAREIVDNYNDLDRANVSADKFNDIKEKTKESLDLLIKIFASQRDAYHKDKINKLEVETDLLEQTIKLGGDIK</sequence>
<feature type="coiled-coil region" evidence="1">
    <location>
        <begin position="64"/>
        <end position="113"/>
    </location>
</feature>
<accession>A0ABW9MB47</accession>
<keyword evidence="2" id="KW-0812">Transmembrane</keyword>
<organism evidence="3 4">
    <name type="scientific">Anaerococcus martiniensis</name>
    <dbReference type="NCBI Taxonomy" id="3115615"/>
    <lineage>
        <taxon>Bacteria</taxon>
        <taxon>Bacillati</taxon>
        <taxon>Bacillota</taxon>
        <taxon>Tissierellia</taxon>
        <taxon>Tissierellales</taxon>
        <taxon>Peptoniphilaceae</taxon>
        <taxon>Anaerococcus</taxon>
    </lineage>
</organism>
<reference evidence="3 4" key="1">
    <citation type="journal article" date="2025" name="Anaerobe">
        <title>Description of Anaerococcus kampingiae sp. nov., Anaerococcus groningensis sp. nov., Anaerococcus martiniensis sp. nov., and Anaerococcus cruorum sp. nov., isolated from human clinical specimens.</title>
        <authorList>
            <person name="Boiten K.E."/>
            <person name="Meijer J."/>
            <person name="van Wezel E.M."/>
            <person name="Veloo A.C.M."/>
        </authorList>
    </citation>
    <scope>NUCLEOTIDE SEQUENCE [LARGE SCALE GENOMIC DNA]</scope>
    <source>
        <strain evidence="3 4">ENR0831</strain>
    </source>
</reference>
<evidence type="ECO:0000256" key="2">
    <source>
        <dbReference type="SAM" id="Phobius"/>
    </source>
</evidence>
<protein>
    <submittedName>
        <fullName evidence="3">5-bromo-4-chloroindolyl phosphate hydrolysis family protein</fullName>
    </submittedName>
</protein>
<comment type="caution">
    <text evidence="3">The sequence shown here is derived from an EMBL/GenBank/DDBJ whole genome shotgun (WGS) entry which is preliminary data.</text>
</comment>
<dbReference type="Pfam" id="PF10112">
    <property type="entry name" value="Halogen_Hydrol"/>
    <property type="match status" value="1"/>
</dbReference>
<gene>
    <name evidence="3" type="ORF">ACCQ41_05455</name>
</gene>
<evidence type="ECO:0000313" key="3">
    <source>
        <dbReference type="EMBL" id="MFO3665687.1"/>
    </source>
</evidence>
<dbReference type="InterPro" id="IPR018770">
    <property type="entry name" value="ChloroindolylP_hydrolase"/>
</dbReference>
<name>A0ABW9MB47_9FIRM</name>
<keyword evidence="4" id="KW-1185">Reference proteome</keyword>
<evidence type="ECO:0000313" key="4">
    <source>
        <dbReference type="Proteomes" id="UP001637996"/>
    </source>
</evidence>
<keyword evidence="1" id="KW-0175">Coiled coil</keyword>
<feature type="transmembrane region" description="Helical" evidence="2">
    <location>
        <begin position="7"/>
        <end position="23"/>
    </location>
</feature>
<keyword evidence="2" id="KW-1133">Transmembrane helix</keyword>
<evidence type="ECO:0000256" key="1">
    <source>
        <dbReference type="SAM" id="Coils"/>
    </source>
</evidence>
<feature type="transmembrane region" description="Helical" evidence="2">
    <location>
        <begin position="29"/>
        <end position="46"/>
    </location>
</feature>